<dbReference type="EC" id="1.8.1.4" evidence="7"/>
<organism evidence="7 8">
    <name type="scientific">Piscirickettsia salmonis</name>
    <dbReference type="NCBI Taxonomy" id="1238"/>
    <lineage>
        <taxon>Bacteria</taxon>
        <taxon>Pseudomonadati</taxon>
        <taxon>Pseudomonadota</taxon>
        <taxon>Gammaproteobacteria</taxon>
        <taxon>Thiotrichales</taxon>
        <taxon>Piscirickettsiaceae</taxon>
        <taxon>Piscirickettsia</taxon>
    </lineage>
</organism>
<feature type="disulfide bond" description="Redox-active" evidence="6">
    <location>
        <begin position="44"/>
        <end position="49"/>
    </location>
</feature>
<dbReference type="NCBIfam" id="NF004939">
    <property type="entry name" value="PRK06292.1-1"/>
    <property type="match status" value="1"/>
</dbReference>
<feature type="binding site" evidence="5">
    <location>
        <position position="313"/>
    </location>
    <ligand>
        <name>FAD</name>
        <dbReference type="ChEBI" id="CHEBI:57692"/>
    </ligand>
</feature>
<sequence>MDNKWVVDIAIIGTGTAGMAAYREAIKFTKNIVLLEANTYGTTCARVGCMPSKLLIAPAHVCHKVKSMPTLGLQVGPVSIDGQAVMRRVRDERDRFVRFVKEAVAGFDASHLVQQRVKFNSDHELILADGRIIQAERIIIATGSRPYIPDELQAAGSRLMTNDDVFDWKDLPQSIAVFGAGVIGLELGQALHRLGVNVELFGRNNAISLITDLDINRYVVQTFQREFTFHTHADISAITEKKDHVEVRFHNAENENVEQVRCFKYILAATGRIANVDGLGLETTTLALNHRGVPLYDPLSMRCGDSNIFIAGDACGDLPLLHEAADEGKLAGQNAGRFPEVFKQQRYVPLGIAFTDPQLAVIGQSYRQLSEGSLAFKIGRVLFEDQGRSRVMLVNKGVLHVYGECGTGRLLGAEVFGPNAEHLAHLLAWSIQSHFTVIDILHMPFYHPVIEEGLRSALRDLLHNLQMGPLPPARCIDCGVGA</sequence>
<dbReference type="PRINTS" id="PR00411">
    <property type="entry name" value="PNDRDTASEI"/>
</dbReference>
<protein>
    <submittedName>
        <fullName evidence="7">Dihydrolipoamide dehydrogenase</fullName>
        <ecNumber evidence="7">1.8.1.4</ecNumber>
    </submittedName>
</protein>
<feature type="active site" description="Proton acceptor" evidence="4">
    <location>
        <position position="447"/>
    </location>
</feature>
<proteinExistence type="inferred from homology"/>
<dbReference type="SUPFAM" id="SSF51905">
    <property type="entry name" value="FAD/NAD(P)-binding domain"/>
    <property type="match status" value="1"/>
</dbReference>
<dbReference type="PIRSF" id="PIRSF000350">
    <property type="entry name" value="Mercury_reductase_MerA"/>
    <property type="match status" value="1"/>
</dbReference>
<feature type="binding site" evidence="5">
    <location>
        <begin position="142"/>
        <end position="144"/>
    </location>
    <ligand>
        <name>FAD</name>
        <dbReference type="ChEBI" id="CHEBI:57692"/>
    </ligand>
</feature>
<keyword evidence="7" id="KW-0560">Oxidoreductase</keyword>
<evidence type="ECO:0000256" key="4">
    <source>
        <dbReference type="PIRSR" id="PIRSR000350-2"/>
    </source>
</evidence>
<dbReference type="InterPro" id="IPR016156">
    <property type="entry name" value="FAD/NAD-linked_Rdtase_dimer_sf"/>
</dbReference>
<evidence type="ECO:0000256" key="2">
    <source>
        <dbReference type="ARBA" id="ARBA00022630"/>
    </source>
</evidence>
<feature type="binding site" evidence="5">
    <location>
        <begin position="179"/>
        <end position="186"/>
    </location>
    <ligand>
        <name>NAD(+)</name>
        <dbReference type="ChEBI" id="CHEBI:57540"/>
    </ligand>
</feature>
<dbReference type="Proteomes" id="UP000029558">
    <property type="component" value="Chromosome"/>
</dbReference>
<dbReference type="InterPro" id="IPR004099">
    <property type="entry name" value="Pyr_nucl-diS_OxRdtase_dimer"/>
</dbReference>
<dbReference type="Pfam" id="PF07992">
    <property type="entry name" value="Pyr_redox_2"/>
    <property type="match status" value="1"/>
</dbReference>
<evidence type="ECO:0000256" key="5">
    <source>
        <dbReference type="PIRSR" id="PIRSR000350-3"/>
    </source>
</evidence>
<keyword evidence="3 5" id="KW-0274">FAD</keyword>
<dbReference type="OrthoDB" id="9800167at2"/>
<evidence type="ECO:0000256" key="6">
    <source>
        <dbReference type="PIRSR" id="PIRSR000350-4"/>
    </source>
</evidence>
<dbReference type="Pfam" id="PF02852">
    <property type="entry name" value="Pyr_redox_dim"/>
    <property type="match status" value="1"/>
</dbReference>
<reference evidence="7 8" key="1">
    <citation type="journal article" date="2014" name="Genome Announc.">
        <title>Comparative Genome Analysis of Two Isolates of the Fish Pathogen Piscirickettsia salmonis from Different Hosts Reveals Major Differences in Virulence-Associated Secretion Systems.</title>
        <authorList>
            <person name="Bohle H."/>
            <person name="Henriquez P."/>
            <person name="Grothusen H."/>
            <person name="Navas E."/>
            <person name="Sandoval A."/>
            <person name="Bustamante F."/>
            <person name="Bustos P."/>
            <person name="Mancilla M."/>
        </authorList>
    </citation>
    <scope>NUCLEOTIDE SEQUENCE [LARGE SCALE GENOMIC DNA]</scope>
    <source>
        <strain evidence="8">B1-32597</strain>
    </source>
</reference>
<dbReference type="InterPro" id="IPR036188">
    <property type="entry name" value="FAD/NAD-bd_sf"/>
</dbReference>
<dbReference type="PRINTS" id="PR00368">
    <property type="entry name" value="FADPNR"/>
</dbReference>
<comment type="cofactor">
    <cofactor evidence="5">
        <name>FAD</name>
        <dbReference type="ChEBI" id="CHEBI:57692"/>
    </cofactor>
    <text evidence="5">Binds 1 FAD per subunit.</text>
</comment>
<comment type="similarity">
    <text evidence="1">Belongs to the class-I pyridine nucleotide-disulfide oxidoreductase family.</text>
</comment>
<dbReference type="SUPFAM" id="SSF55424">
    <property type="entry name" value="FAD/NAD-linked reductases, dimerisation (C-terminal) domain"/>
    <property type="match status" value="1"/>
</dbReference>
<dbReference type="PANTHER" id="PTHR43014:SF4">
    <property type="entry name" value="PYRIDINE NUCLEOTIDE-DISULFIDE OXIDOREDUCTASE RCLA-RELATED"/>
    <property type="match status" value="1"/>
</dbReference>
<keyword evidence="2" id="KW-0285">Flavoprotein</keyword>
<name>A0A1L6TBT3_PISSA</name>
<gene>
    <name evidence="7" type="ORF">KU39_1489</name>
</gene>
<dbReference type="EMBL" id="CP012508">
    <property type="protein sequence ID" value="ALB22671.1"/>
    <property type="molecule type" value="Genomic_DNA"/>
</dbReference>
<feature type="binding site" evidence="5">
    <location>
        <position position="53"/>
    </location>
    <ligand>
        <name>FAD</name>
        <dbReference type="ChEBI" id="CHEBI:57692"/>
    </ligand>
</feature>
<keyword evidence="5" id="KW-0547">Nucleotide-binding</keyword>
<dbReference type="RefSeq" id="WP_027242825.1">
    <property type="nucleotide sequence ID" value="NZ_CP012508.1"/>
</dbReference>
<dbReference type="GO" id="GO:0050660">
    <property type="term" value="F:flavin adenine dinucleotide binding"/>
    <property type="evidence" value="ECO:0007669"/>
    <property type="project" value="TreeGrafter"/>
</dbReference>
<feature type="binding site" evidence="5">
    <location>
        <position position="271"/>
    </location>
    <ligand>
        <name>NAD(+)</name>
        <dbReference type="ChEBI" id="CHEBI:57540"/>
    </ligand>
</feature>
<accession>A0A1L6TBT3</accession>
<evidence type="ECO:0000313" key="7">
    <source>
        <dbReference type="EMBL" id="ALB22671.1"/>
    </source>
</evidence>
<dbReference type="GO" id="GO:0003955">
    <property type="term" value="F:NAD(P)H dehydrogenase (quinone) activity"/>
    <property type="evidence" value="ECO:0007669"/>
    <property type="project" value="TreeGrafter"/>
</dbReference>
<dbReference type="Gene3D" id="3.30.390.30">
    <property type="match status" value="1"/>
</dbReference>
<dbReference type="InterPro" id="IPR001100">
    <property type="entry name" value="Pyr_nuc-diS_OxRdtase"/>
</dbReference>
<evidence type="ECO:0000313" key="8">
    <source>
        <dbReference type="Proteomes" id="UP000029558"/>
    </source>
</evidence>
<dbReference type="AlphaFoldDB" id="A0A1L6TBT3"/>
<dbReference type="GO" id="GO:0004148">
    <property type="term" value="F:dihydrolipoyl dehydrogenase (NADH) activity"/>
    <property type="evidence" value="ECO:0007669"/>
    <property type="project" value="UniProtKB-EC"/>
</dbReference>
<dbReference type="InterPro" id="IPR023753">
    <property type="entry name" value="FAD/NAD-binding_dom"/>
</dbReference>
<dbReference type="PANTHER" id="PTHR43014">
    <property type="entry name" value="MERCURIC REDUCTASE"/>
    <property type="match status" value="1"/>
</dbReference>
<evidence type="ECO:0000256" key="1">
    <source>
        <dbReference type="ARBA" id="ARBA00007532"/>
    </source>
</evidence>
<keyword evidence="5" id="KW-0520">NAD</keyword>
<dbReference type="Gene3D" id="3.50.50.60">
    <property type="entry name" value="FAD/NAD(P)-binding domain"/>
    <property type="match status" value="2"/>
</dbReference>
<evidence type="ECO:0000256" key="3">
    <source>
        <dbReference type="ARBA" id="ARBA00022827"/>
    </source>
</evidence>